<evidence type="ECO:0000313" key="1">
    <source>
        <dbReference type="EMBL" id="XPM64711.1"/>
    </source>
</evidence>
<accession>A0ACD5GXN3</accession>
<organism evidence="1 2">
    <name type="scientific">Desertifilum tharense IPPAS B-1220</name>
    <dbReference type="NCBI Taxonomy" id="1781255"/>
    <lineage>
        <taxon>Bacteria</taxon>
        <taxon>Bacillati</taxon>
        <taxon>Cyanobacteriota</taxon>
        <taxon>Cyanophyceae</taxon>
        <taxon>Desertifilales</taxon>
        <taxon>Desertifilaceae</taxon>
        <taxon>Desertifilum</taxon>
    </lineage>
</organism>
<sequence length="157" mass="17974">MSRTAEVQTLLDAFERTAQGQSELLLVKGFSGIGKTAVINEVHKPIVRQRGYFIKGKFNQFNRNIPFWYFVQAFRELMGQLLGEPDTQLAQWRLKILQALGENAQVMIEAIPDLERIIGKQPPFWNSREVRRKIDSISYFGNLSKFSPPPTIPSSSF</sequence>
<keyword evidence="2" id="KW-1185">Reference proteome</keyword>
<name>A0ACD5GXN3_9CYAN</name>
<gene>
    <name evidence="1" type="ORF">BH720_001620</name>
</gene>
<evidence type="ECO:0000313" key="2">
    <source>
        <dbReference type="Proteomes" id="UP000095472"/>
    </source>
</evidence>
<dbReference type="Proteomes" id="UP000095472">
    <property type="component" value="Chromosome"/>
</dbReference>
<proteinExistence type="predicted"/>
<protein>
    <submittedName>
        <fullName evidence="1">ATP-binding protein</fullName>
    </submittedName>
</protein>
<dbReference type="EMBL" id="CP182909">
    <property type="protein sequence ID" value="XPM64711.1"/>
    <property type="molecule type" value="Genomic_DNA"/>
</dbReference>
<reference evidence="1 2" key="1">
    <citation type="journal article" date="2016" name="Genome Announc.">
        <title>Draft Genome Sequence of the Thermotolerant Cyanobacterium Desertifilum sp. IPPAS B-1220.</title>
        <authorList>
            <person name="Mironov K.S."/>
            <person name="Sinetova M.A."/>
            <person name="Bolatkhan K."/>
            <person name="Zayadan B.K."/>
            <person name="Ustinova V.V."/>
            <person name="Kupriyanova E.V."/>
            <person name="Skrypnik A.N."/>
            <person name="Gogoleva N.E."/>
            <person name="Gogolev Y.V."/>
            <person name="Los D.A."/>
        </authorList>
    </citation>
    <scope>NUCLEOTIDE SEQUENCE [LARGE SCALE GENOMIC DNA]</scope>
    <source>
        <strain evidence="1 2">IPPAS B-1220</strain>
    </source>
</reference>
<keyword evidence="1" id="KW-0067">ATP-binding</keyword>
<keyword evidence="1" id="KW-0547">Nucleotide-binding</keyword>